<organism evidence="2 3">
    <name type="scientific">Cardamine amara subsp. amara</name>
    <dbReference type="NCBI Taxonomy" id="228776"/>
    <lineage>
        <taxon>Eukaryota</taxon>
        <taxon>Viridiplantae</taxon>
        <taxon>Streptophyta</taxon>
        <taxon>Embryophyta</taxon>
        <taxon>Tracheophyta</taxon>
        <taxon>Spermatophyta</taxon>
        <taxon>Magnoliopsida</taxon>
        <taxon>eudicotyledons</taxon>
        <taxon>Gunneridae</taxon>
        <taxon>Pentapetalae</taxon>
        <taxon>rosids</taxon>
        <taxon>malvids</taxon>
        <taxon>Brassicales</taxon>
        <taxon>Brassicaceae</taxon>
        <taxon>Cardamineae</taxon>
        <taxon>Cardamine</taxon>
    </lineage>
</organism>
<evidence type="ECO:0000313" key="3">
    <source>
        <dbReference type="Proteomes" id="UP001558713"/>
    </source>
</evidence>
<feature type="region of interest" description="Disordered" evidence="1">
    <location>
        <begin position="78"/>
        <end position="101"/>
    </location>
</feature>
<evidence type="ECO:0000256" key="1">
    <source>
        <dbReference type="SAM" id="MobiDB-lite"/>
    </source>
</evidence>
<comment type="caution">
    <text evidence="2">The sequence shown here is derived from an EMBL/GenBank/DDBJ whole genome shotgun (WGS) entry which is preliminary data.</text>
</comment>
<evidence type="ECO:0000313" key="2">
    <source>
        <dbReference type="EMBL" id="KAL1225739.1"/>
    </source>
</evidence>
<proteinExistence type="predicted"/>
<dbReference type="EMBL" id="JBANAX010000019">
    <property type="protein sequence ID" value="KAL1225739.1"/>
    <property type="molecule type" value="Genomic_DNA"/>
</dbReference>
<keyword evidence="3" id="KW-1185">Reference proteome</keyword>
<dbReference type="PANTHER" id="PTHR33924">
    <property type="entry name" value="CATION-TRANSPORTING ATPASE"/>
    <property type="match status" value="1"/>
</dbReference>
<name>A0ABD1C8J1_CARAN</name>
<protein>
    <submittedName>
        <fullName evidence="2">Uncharacterized protein</fullName>
    </submittedName>
</protein>
<dbReference type="AlphaFoldDB" id="A0ABD1C8J1"/>
<dbReference type="Proteomes" id="UP001558713">
    <property type="component" value="Unassembled WGS sequence"/>
</dbReference>
<feature type="compositionally biased region" description="Basic and acidic residues" evidence="1">
    <location>
        <begin position="84"/>
        <end position="101"/>
    </location>
</feature>
<dbReference type="PANTHER" id="PTHR33924:SF1">
    <property type="entry name" value="DNA-DIRECTED RNA POLYMERASE SUBUNIT BETA"/>
    <property type="match status" value="1"/>
</dbReference>
<gene>
    <name evidence="2" type="ORF">V5N11_005388</name>
</gene>
<sequence length="326" mass="36252">MTEDSGKLVSEEARPALGNLTNLPAKRGISLIFGDLLHKSEGESGKTVAYECSREKFSKRLCLVVDDLVKENAKPIDTIQGSFSDDKNSSGGSDDKVTEESHDAMVEMSSGVGDGKVLKESCNYKKSSQIYFEPGDKDGARELNEDVTGEGLVLSVLSGNTESRKPLVIGDELRSCQNLRSFEMSRCSNVNNKEHVNQNMGDDDLLKSCSCSFCLKAAYIWCDLHYQDIKGRLSALKKSQKEVSNLIQRNGKERSTDFHASVNSVTYSKQESELMGQWRSLFLSMGNILAHESNHLQNTFVAKKKLRDDCKMDLERAMITPQHNTE</sequence>
<accession>A0ABD1C8J1</accession>
<reference evidence="2 3" key="1">
    <citation type="submission" date="2024-04" db="EMBL/GenBank/DDBJ databases">
        <title>Genome assembly C_amara_ONT_v2.</title>
        <authorList>
            <person name="Yant L."/>
            <person name="Moore C."/>
            <person name="Slenker M."/>
        </authorList>
    </citation>
    <scope>NUCLEOTIDE SEQUENCE [LARGE SCALE GENOMIC DNA]</scope>
    <source>
        <tissue evidence="2">Leaf</tissue>
    </source>
</reference>